<protein>
    <submittedName>
        <fullName evidence="8">Permease</fullName>
    </submittedName>
</protein>
<feature type="transmembrane region" description="Helical" evidence="6">
    <location>
        <begin position="283"/>
        <end position="303"/>
    </location>
</feature>
<dbReference type="RefSeq" id="WP_166322538.1">
    <property type="nucleotide sequence ID" value="NZ_CP049934.1"/>
</dbReference>
<keyword evidence="5 6" id="KW-0472">Membrane</keyword>
<keyword evidence="4 6" id="KW-1133">Transmembrane helix</keyword>
<comment type="subcellular location">
    <subcellularLocation>
        <location evidence="1">Cell membrane</location>
        <topology evidence="1">Multi-pass membrane protein</topology>
    </subcellularLocation>
</comment>
<evidence type="ECO:0000313" key="9">
    <source>
        <dbReference type="Proteomes" id="UP000501387"/>
    </source>
</evidence>
<dbReference type="InterPro" id="IPR003838">
    <property type="entry name" value="ABC3_permease_C"/>
</dbReference>
<dbReference type="Pfam" id="PF02687">
    <property type="entry name" value="FtsX"/>
    <property type="match status" value="1"/>
</dbReference>
<accession>A0A6G8FHY1</accession>
<dbReference type="GO" id="GO:0005886">
    <property type="term" value="C:plasma membrane"/>
    <property type="evidence" value="ECO:0007669"/>
    <property type="project" value="UniProtKB-SubCell"/>
</dbReference>
<keyword evidence="9" id="KW-1185">Reference proteome</keyword>
<name>A0A6G8FHY1_9MICO</name>
<feature type="transmembrane region" description="Helical" evidence="6">
    <location>
        <begin position="386"/>
        <end position="410"/>
    </location>
</feature>
<dbReference type="Proteomes" id="UP000501387">
    <property type="component" value="Chromosome"/>
</dbReference>
<dbReference type="KEGG" id="lins:G7067_05355"/>
<organism evidence="8 9">
    <name type="scientific">Leucobacter insecticola</name>
    <dbReference type="NCBI Taxonomy" id="2714934"/>
    <lineage>
        <taxon>Bacteria</taxon>
        <taxon>Bacillati</taxon>
        <taxon>Actinomycetota</taxon>
        <taxon>Actinomycetes</taxon>
        <taxon>Micrococcales</taxon>
        <taxon>Microbacteriaceae</taxon>
        <taxon>Leucobacter</taxon>
    </lineage>
</organism>
<proteinExistence type="predicted"/>
<evidence type="ECO:0000256" key="1">
    <source>
        <dbReference type="ARBA" id="ARBA00004651"/>
    </source>
</evidence>
<evidence type="ECO:0000256" key="5">
    <source>
        <dbReference type="ARBA" id="ARBA00023136"/>
    </source>
</evidence>
<keyword evidence="2" id="KW-1003">Cell membrane</keyword>
<feature type="domain" description="ABC3 transporter permease C-terminal" evidence="7">
    <location>
        <begin position="70"/>
        <end position="176"/>
    </location>
</feature>
<evidence type="ECO:0000256" key="3">
    <source>
        <dbReference type="ARBA" id="ARBA00022692"/>
    </source>
</evidence>
<feature type="transmembrane region" description="Helical" evidence="6">
    <location>
        <begin position="323"/>
        <end position="348"/>
    </location>
</feature>
<feature type="transmembrane region" description="Helical" evidence="6">
    <location>
        <begin position="20"/>
        <end position="41"/>
    </location>
</feature>
<dbReference type="AlphaFoldDB" id="A0A6G8FHY1"/>
<reference evidence="8 9" key="1">
    <citation type="submission" date="2020-03" db="EMBL/GenBank/DDBJ databases">
        <title>Leucobacter sp. nov., isolated from beetles.</title>
        <authorList>
            <person name="Hyun D.-W."/>
            <person name="Bae J.-W."/>
        </authorList>
    </citation>
    <scope>NUCLEOTIDE SEQUENCE [LARGE SCALE GENOMIC DNA]</scope>
    <source>
        <strain evidence="8 9">HDW9B</strain>
    </source>
</reference>
<feature type="transmembrane region" description="Helical" evidence="6">
    <location>
        <begin position="220"/>
        <end position="246"/>
    </location>
</feature>
<evidence type="ECO:0000259" key="7">
    <source>
        <dbReference type="Pfam" id="PF02687"/>
    </source>
</evidence>
<feature type="transmembrane region" description="Helical" evidence="6">
    <location>
        <begin position="149"/>
        <end position="173"/>
    </location>
</feature>
<evidence type="ECO:0000313" key="8">
    <source>
        <dbReference type="EMBL" id="QIM15975.1"/>
    </source>
</evidence>
<feature type="transmembrane region" description="Helical" evidence="6">
    <location>
        <begin position="194"/>
        <end position="214"/>
    </location>
</feature>
<evidence type="ECO:0000256" key="2">
    <source>
        <dbReference type="ARBA" id="ARBA00022475"/>
    </source>
</evidence>
<sequence>MILKVLPLLSRPSRQGASAILLPGFAFLAVTALLAIVIGGAQTFWSYTDELAGIYIACAVIALALLVMPLLSLGAAAARLSARRRDDRLAILRLLGATGRSTAGLAVIEASGIAFLGALLGVAVAYAVSPLVGLIQFRGEALGASGVALPPWVAAVLVAGVTLVAAASALLSLRRVIISPLGVAIKQSAPKAPWLQALIAVAAILVVSMVINGITAFNGFGAMVAALGISFAVTLFAIDLIGAWVLSMFGKFKARRARTPADLLSARLILESPRAAWRQVSGVAMSSFMAVFAGSGIALISAVENDSGTAQPTESGPALEQYLFGDIGTGVAITVLGTFLMVACSVAVNQAAQILDRRDVSRSLDIFGAPLAVQDQARRRATMLPLLLASVGSAVLAAALLLPLVGMAIILAPLSLATTLMSIVAGILVVVATLFATRPLLRQVVRRAAT</sequence>
<gene>
    <name evidence="8" type="ORF">G7067_05355</name>
</gene>
<feature type="transmembrane region" description="Helical" evidence="6">
    <location>
        <begin position="53"/>
        <end position="82"/>
    </location>
</feature>
<evidence type="ECO:0000256" key="6">
    <source>
        <dbReference type="SAM" id="Phobius"/>
    </source>
</evidence>
<feature type="transmembrane region" description="Helical" evidence="6">
    <location>
        <begin position="103"/>
        <end position="129"/>
    </location>
</feature>
<keyword evidence="3 6" id="KW-0812">Transmembrane</keyword>
<dbReference type="EMBL" id="CP049934">
    <property type="protein sequence ID" value="QIM15975.1"/>
    <property type="molecule type" value="Genomic_DNA"/>
</dbReference>
<feature type="transmembrane region" description="Helical" evidence="6">
    <location>
        <begin position="416"/>
        <end position="437"/>
    </location>
</feature>
<evidence type="ECO:0000256" key="4">
    <source>
        <dbReference type="ARBA" id="ARBA00022989"/>
    </source>
</evidence>